<keyword evidence="1" id="KW-0472">Membrane</keyword>
<evidence type="ECO:0000256" key="1">
    <source>
        <dbReference type="SAM" id="Phobius"/>
    </source>
</evidence>
<evidence type="ECO:0000313" key="2">
    <source>
        <dbReference type="EMBL" id="SVC59848.1"/>
    </source>
</evidence>
<dbReference type="AlphaFoldDB" id="A0A382NH50"/>
<sequence length="224" mass="24509">MIIGGGYGTGRELVEFFLTEGPVSGLINMGVATVIWSLVLAICFEFARKGKHYEYRSFVKGLLGKGWIGYEILYLIGLVLVVSVMGSASGEIFHEMVGAPELFGIIIMMGLVGFIVFFGTSLVEKVLSVWSIILYGAFFIMFIAVFKMFSSEIMSSFALQNTETSWTMGGIKYAAYNIGLAPAILFCVRHFDSKKEALISGLCAGLIGMFPALIMFLAMLSQYP</sequence>
<dbReference type="EMBL" id="UINC01100078">
    <property type="protein sequence ID" value="SVC59848.1"/>
    <property type="molecule type" value="Genomic_DNA"/>
</dbReference>
<feature type="transmembrane region" description="Helical" evidence="1">
    <location>
        <begin position="102"/>
        <end position="122"/>
    </location>
</feature>
<proteinExistence type="predicted"/>
<feature type="transmembrane region" description="Helical" evidence="1">
    <location>
        <begin position="129"/>
        <end position="150"/>
    </location>
</feature>
<feature type="transmembrane region" description="Helical" evidence="1">
    <location>
        <begin position="197"/>
        <end position="220"/>
    </location>
</feature>
<keyword evidence="1" id="KW-1133">Transmembrane helix</keyword>
<gene>
    <name evidence="2" type="ORF">METZ01_LOCUS312702</name>
</gene>
<feature type="transmembrane region" description="Helical" evidence="1">
    <location>
        <begin position="170"/>
        <end position="188"/>
    </location>
</feature>
<protein>
    <submittedName>
        <fullName evidence="2">Uncharacterized protein</fullName>
    </submittedName>
</protein>
<keyword evidence="1" id="KW-0812">Transmembrane</keyword>
<dbReference type="PANTHER" id="PTHR37814">
    <property type="entry name" value="CONSERVED MEMBRANE PROTEIN"/>
    <property type="match status" value="1"/>
</dbReference>
<accession>A0A382NH50</accession>
<feature type="transmembrane region" description="Helical" evidence="1">
    <location>
        <begin position="26"/>
        <end position="47"/>
    </location>
</feature>
<feature type="transmembrane region" description="Helical" evidence="1">
    <location>
        <begin position="68"/>
        <end position="90"/>
    </location>
</feature>
<name>A0A382NH50_9ZZZZ</name>
<feature type="non-terminal residue" evidence="2">
    <location>
        <position position="224"/>
    </location>
</feature>
<reference evidence="2" key="1">
    <citation type="submission" date="2018-05" db="EMBL/GenBank/DDBJ databases">
        <authorList>
            <person name="Lanie J.A."/>
            <person name="Ng W.-L."/>
            <person name="Kazmierczak K.M."/>
            <person name="Andrzejewski T.M."/>
            <person name="Davidsen T.M."/>
            <person name="Wayne K.J."/>
            <person name="Tettelin H."/>
            <person name="Glass J.I."/>
            <person name="Rusch D."/>
            <person name="Podicherti R."/>
            <person name="Tsui H.-C.T."/>
            <person name="Winkler M.E."/>
        </authorList>
    </citation>
    <scope>NUCLEOTIDE SEQUENCE</scope>
</reference>
<dbReference type="PANTHER" id="PTHR37814:SF1">
    <property type="entry name" value="MEMBRANE PROTEIN"/>
    <property type="match status" value="1"/>
</dbReference>
<organism evidence="2">
    <name type="scientific">marine metagenome</name>
    <dbReference type="NCBI Taxonomy" id="408172"/>
    <lineage>
        <taxon>unclassified sequences</taxon>
        <taxon>metagenomes</taxon>
        <taxon>ecological metagenomes</taxon>
    </lineage>
</organism>
<dbReference type="InterPro" id="IPR038728">
    <property type="entry name" value="YkvI-like"/>
</dbReference>